<name>A0ABU5QX85_9PSEU</name>
<protein>
    <submittedName>
        <fullName evidence="4">NADH:flavin oxidoreductase/NADH oxidase family protein</fullName>
    </submittedName>
</protein>
<keyword evidence="5" id="KW-1185">Reference proteome</keyword>
<comment type="caution">
    <text evidence="4">The sequence shown here is derived from an EMBL/GenBank/DDBJ whole genome shotgun (WGS) entry which is preliminary data.</text>
</comment>
<dbReference type="InterPro" id="IPR001155">
    <property type="entry name" value="OxRdtase_FMN_N"/>
</dbReference>
<accession>A0ABU5QX85</accession>
<dbReference type="Proteomes" id="UP001304298">
    <property type="component" value="Unassembled WGS sequence"/>
</dbReference>
<dbReference type="InterPro" id="IPR013785">
    <property type="entry name" value="Aldolase_TIM"/>
</dbReference>
<proteinExistence type="predicted"/>
<evidence type="ECO:0000256" key="2">
    <source>
        <dbReference type="ARBA" id="ARBA00023002"/>
    </source>
</evidence>
<feature type="domain" description="NADH:flavin oxidoreductase/NADH oxidase N-terminal" evidence="3">
    <location>
        <begin position="8"/>
        <end position="337"/>
    </location>
</feature>
<evidence type="ECO:0000259" key="3">
    <source>
        <dbReference type="Pfam" id="PF00724"/>
    </source>
</evidence>
<dbReference type="Pfam" id="PF00724">
    <property type="entry name" value="Oxidored_FMN"/>
    <property type="match status" value="1"/>
</dbReference>
<keyword evidence="1" id="KW-0285">Flavoprotein</keyword>
<dbReference type="SUPFAM" id="SSF51395">
    <property type="entry name" value="FMN-linked oxidoreductases"/>
    <property type="match status" value="1"/>
</dbReference>
<organism evidence="4 5">
    <name type="scientific">Amycolatopsis heterodermiae</name>
    <dbReference type="NCBI Taxonomy" id="3110235"/>
    <lineage>
        <taxon>Bacteria</taxon>
        <taxon>Bacillati</taxon>
        <taxon>Actinomycetota</taxon>
        <taxon>Actinomycetes</taxon>
        <taxon>Pseudonocardiales</taxon>
        <taxon>Pseudonocardiaceae</taxon>
        <taxon>Amycolatopsis</taxon>
    </lineage>
</organism>
<dbReference type="CDD" id="cd04733">
    <property type="entry name" value="OYE_like_2_FMN"/>
    <property type="match status" value="1"/>
</dbReference>
<evidence type="ECO:0000313" key="5">
    <source>
        <dbReference type="Proteomes" id="UP001304298"/>
    </source>
</evidence>
<dbReference type="EMBL" id="JAYFSI010000001">
    <property type="protein sequence ID" value="MEA5358542.1"/>
    <property type="molecule type" value="Genomic_DNA"/>
</dbReference>
<gene>
    <name evidence="4" type="ORF">VA596_03260</name>
</gene>
<reference evidence="4 5" key="1">
    <citation type="submission" date="2023-12" db="EMBL/GenBank/DDBJ databases">
        <title>Amycolatopsis sp. V23-08.</title>
        <authorList>
            <person name="Somphong A."/>
        </authorList>
    </citation>
    <scope>NUCLEOTIDE SEQUENCE [LARGE SCALE GENOMIC DNA]</scope>
    <source>
        <strain evidence="4 5">V23-08</strain>
    </source>
</reference>
<dbReference type="PANTHER" id="PTHR43656">
    <property type="entry name" value="BINDING OXIDOREDUCTASE, PUTATIVE (AFU_ORTHOLOGUE AFUA_2G08260)-RELATED"/>
    <property type="match status" value="1"/>
</dbReference>
<dbReference type="PANTHER" id="PTHR43656:SF2">
    <property type="entry name" value="BINDING OXIDOREDUCTASE, PUTATIVE (AFU_ORTHOLOGUE AFUA_2G08260)-RELATED"/>
    <property type="match status" value="1"/>
</dbReference>
<dbReference type="InterPro" id="IPR051799">
    <property type="entry name" value="NADH_flavin_oxidoreductase"/>
</dbReference>
<sequence>MIRDLLAEPLELRCGDVLPNRLVKSALSEQLGDRRNAPTRELAQLYRTWARGGAGTLITGNVMVDPSALGEPRNVAFSPDPAVYRPWAEAVAGTGTRLWVQLNHPGRQSPRYLSRQPVAPSAVAFGDRGVRTAFAAPRALSGEEIEAIIERFGVAARTFVEAGFAGVQIHGAHGYLVSQFLSPLTNRRTDAWGGDAVRRRRFLLEVVRRVRDVVGDRVPVSVKLNSADFQRGGFTEEESLQVVHALGEAGLDLLEVSGGTYEKAAMMGSGRASTQAREAYFLDYAAKARNVSDVALMVTGGFTTPGGMADALSSGELDVVGLGRPLVVDPGLPARLLAGEDVQAQRRCPKTGIRLADSLLEIQWHTRQMHRIAAGRPVDRRGAALTLVQAGITDGLNAFRRVRA</sequence>
<dbReference type="RefSeq" id="WP_323323433.1">
    <property type="nucleotide sequence ID" value="NZ_JAYFSI010000001.1"/>
</dbReference>
<evidence type="ECO:0000256" key="1">
    <source>
        <dbReference type="ARBA" id="ARBA00022630"/>
    </source>
</evidence>
<keyword evidence="2" id="KW-0560">Oxidoreductase</keyword>
<dbReference type="Gene3D" id="3.20.20.70">
    <property type="entry name" value="Aldolase class I"/>
    <property type="match status" value="1"/>
</dbReference>
<evidence type="ECO:0000313" key="4">
    <source>
        <dbReference type="EMBL" id="MEA5358542.1"/>
    </source>
</evidence>